<dbReference type="OrthoDB" id="9807770at2"/>
<dbReference type="AlphaFoldDB" id="A0A1W1YSJ6"/>
<dbReference type="PANTHER" id="PTHR34477">
    <property type="entry name" value="UPF0213 PROTEIN YHBQ"/>
    <property type="match status" value="1"/>
</dbReference>
<sequence>MAKSKKHYVYVLACADQTLYTGYTTNPKRREQEHQSRKGAKYTRLKRRQPCRMLMTKAFASRSEAMSCEYRFKQLTRLQKERCLRKIGVKAFTVQSSQQRVDLDLQTPFLDDC</sequence>
<dbReference type="SUPFAM" id="SSF82771">
    <property type="entry name" value="GIY-YIG endonuclease"/>
    <property type="match status" value="1"/>
</dbReference>
<comment type="similarity">
    <text evidence="1">Belongs to the UPF0213 family.</text>
</comment>
<keyword evidence="4" id="KW-1185">Reference proteome</keyword>
<dbReference type="PANTHER" id="PTHR34477:SF1">
    <property type="entry name" value="UPF0213 PROTEIN YHBQ"/>
    <property type="match status" value="1"/>
</dbReference>
<keyword evidence="3" id="KW-0378">Hydrolase</keyword>
<proteinExistence type="inferred from homology"/>
<dbReference type="PROSITE" id="PS50164">
    <property type="entry name" value="GIY_YIG"/>
    <property type="match status" value="1"/>
</dbReference>
<dbReference type="GO" id="GO:0004519">
    <property type="term" value="F:endonuclease activity"/>
    <property type="evidence" value="ECO:0007669"/>
    <property type="project" value="UniProtKB-KW"/>
</dbReference>
<dbReference type="EMBL" id="FWXK01000004">
    <property type="protein sequence ID" value="SMC39082.1"/>
    <property type="molecule type" value="Genomic_DNA"/>
</dbReference>
<dbReference type="CDD" id="cd10456">
    <property type="entry name" value="GIY-YIG_UPF0213"/>
    <property type="match status" value="1"/>
</dbReference>
<dbReference type="SMART" id="SM00465">
    <property type="entry name" value="GIYc"/>
    <property type="match status" value="1"/>
</dbReference>
<evidence type="ECO:0000256" key="1">
    <source>
        <dbReference type="ARBA" id="ARBA00007435"/>
    </source>
</evidence>
<dbReference type="RefSeq" id="WP_084099022.1">
    <property type="nucleotide sequence ID" value="NZ_FWXK01000004.1"/>
</dbReference>
<dbReference type="STRING" id="371602.SAMN04487984_0889"/>
<evidence type="ECO:0000313" key="4">
    <source>
        <dbReference type="Proteomes" id="UP000243884"/>
    </source>
</evidence>
<dbReference type="InterPro" id="IPR050190">
    <property type="entry name" value="UPF0213_domain"/>
</dbReference>
<dbReference type="Pfam" id="PF01541">
    <property type="entry name" value="GIY-YIG"/>
    <property type="match status" value="1"/>
</dbReference>
<organism evidence="3 4">
    <name type="scientific">Aerococcus suis</name>
    <dbReference type="NCBI Taxonomy" id="371602"/>
    <lineage>
        <taxon>Bacteria</taxon>
        <taxon>Bacillati</taxon>
        <taxon>Bacillota</taxon>
        <taxon>Bacilli</taxon>
        <taxon>Lactobacillales</taxon>
        <taxon>Aerococcaceae</taxon>
        <taxon>Aerococcus</taxon>
    </lineage>
</organism>
<dbReference type="InterPro" id="IPR035901">
    <property type="entry name" value="GIY-YIG_endonuc_sf"/>
</dbReference>
<reference evidence="4" key="1">
    <citation type="submission" date="2017-04" db="EMBL/GenBank/DDBJ databases">
        <authorList>
            <person name="Varghese N."/>
            <person name="Submissions S."/>
        </authorList>
    </citation>
    <scope>NUCLEOTIDE SEQUENCE [LARGE SCALE GENOMIC DNA]</scope>
    <source>
        <strain evidence="4">DSM 21500</strain>
    </source>
</reference>
<name>A0A1W1YSJ6_9LACT</name>
<dbReference type="Gene3D" id="3.40.1440.10">
    <property type="entry name" value="GIY-YIG endonuclease"/>
    <property type="match status" value="1"/>
</dbReference>
<keyword evidence="3" id="KW-0255">Endonuclease</keyword>
<evidence type="ECO:0000313" key="3">
    <source>
        <dbReference type="EMBL" id="SMC39082.1"/>
    </source>
</evidence>
<dbReference type="InterPro" id="IPR000305">
    <property type="entry name" value="GIY-YIG_endonuc"/>
</dbReference>
<protein>
    <submittedName>
        <fullName evidence="3">Putative endonuclease</fullName>
    </submittedName>
</protein>
<keyword evidence="3" id="KW-0540">Nuclease</keyword>
<feature type="domain" description="GIY-YIG" evidence="2">
    <location>
        <begin position="5"/>
        <end position="82"/>
    </location>
</feature>
<dbReference type="Proteomes" id="UP000243884">
    <property type="component" value="Unassembled WGS sequence"/>
</dbReference>
<evidence type="ECO:0000259" key="2">
    <source>
        <dbReference type="PROSITE" id="PS50164"/>
    </source>
</evidence>
<accession>A0A1W1YSJ6</accession>
<gene>
    <name evidence="3" type="ORF">SAMN04487984_0889</name>
</gene>